<dbReference type="PANTHER" id="PTHR23508">
    <property type="entry name" value="CARBOXYLIC ACID TRANSPORTER PROTEIN HOMOLOG"/>
    <property type="match status" value="1"/>
</dbReference>
<dbReference type="GO" id="GO:0005886">
    <property type="term" value="C:plasma membrane"/>
    <property type="evidence" value="ECO:0007669"/>
    <property type="project" value="TreeGrafter"/>
</dbReference>
<evidence type="ECO:0000256" key="1">
    <source>
        <dbReference type="ARBA" id="ARBA00004141"/>
    </source>
</evidence>
<dbReference type="PANTHER" id="PTHR23508:SF10">
    <property type="entry name" value="CARBOXYLIC ACID TRANSPORTER PROTEIN HOMOLOG"/>
    <property type="match status" value="1"/>
</dbReference>
<name>A0A1L6JB93_9SPHN</name>
<dbReference type="InterPro" id="IPR020846">
    <property type="entry name" value="MFS_dom"/>
</dbReference>
<feature type="transmembrane region" description="Helical" evidence="5">
    <location>
        <begin position="145"/>
        <end position="167"/>
    </location>
</feature>
<reference evidence="9" key="2">
    <citation type="submission" date="2016-12" db="EMBL/GenBank/DDBJ databases">
        <title>Whole genome sequencing of Sphingomonas sp. ABOJV.</title>
        <authorList>
            <person name="Conlan S."/>
            <person name="Thomas P.J."/>
            <person name="Mullikin J."/>
            <person name="Palmore T.N."/>
            <person name="Frank K.M."/>
            <person name="Segre J.A."/>
        </authorList>
    </citation>
    <scope>NUCLEOTIDE SEQUENCE [LARGE SCALE GENOMIC DNA]</scope>
    <source>
        <strain evidence="9">ABOJV</strain>
    </source>
</reference>
<dbReference type="InterPro" id="IPR005829">
    <property type="entry name" value="Sugar_transporter_CS"/>
</dbReference>
<keyword evidence="9" id="KW-1185">Reference proteome</keyword>
<feature type="transmembrane region" description="Helical" evidence="5">
    <location>
        <begin position="173"/>
        <end position="193"/>
    </location>
</feature>
<dbReference type="GO" id="GO:0046943">
    <property type="term" value="F:carboxylic acid transmembrane transporter activity"/>
    <property type="evidence" value="ECO:0007669"/>
    <property type="project" value="TreeGrafter"/>
</dbReference>
<dbReference type="Gene3D" id="1.20.1250.20">
    <property type="entry name" value="MFS general substrate transporter like domains"/>
    <property type="match status" value="1"/>
</dbReference>
<keyword evidence="3 5" id="KW-1133">Transmembrane helix</keyword>
<evidence type="ECO:0000313" key="8">
    <source>
        <dbReference type="EMBL" id="RSV04674.1"/>
    </source>
</evidence>
<protein>
    <submittedName>
        <fullName evidence="7">MFS transporter</fullName>
    </submittedName>
</protein>
<evidence type="ECO:0000256" key="5">
    <source>
        <dbReference type="SAM" id="Phobius"/>
    </source>
</evidence>
<feature type="transmembrane region" description="Helical" evidence="5">
    <location>
        <begin position="114"/>
        <end position="133"/>
    </location>
</feature>
<feature type="transmembrane region" description="Helical" evidence="5">
    <location>
        <begin position="87"/>
        <end position="108"/>
    </location>
</feature>
<dbReference type="SUPFAM" id="SSF103473">
    <property type="entry name" value="MFS general substrate transporter"/>
    <property type="match status" value="1"/>
</dbReference>
<feature type="transmembrane region" description="Helical" evidence="5">
    <location>
        <begin position="316"/>
        <end position="334"/>
    </location>
</feature>
<feature type="transmembrane region" description="Helical" evidence="5">
    <location>
        <begin position="291"/>
        <end position="309"/>
    </location>
</feature>
<evidence type="ECO:0000256" key="3">
    <source>
        <dbReference type="ARBA" id="ARBA00022989"/>
    </source>
</evidence>
<dbReference type="InterPro" id="IPR036259">
    <property type="entry name" value="MFS_trans_sf"/>
</dbReference>
<gene>
    <name evidence="7" type="ORF">BRX40_12245</name>
    <name evidence="8" type="ORF">CA257_07025</name>
</gene>
<proteinExistence type="predicted"/>
<dbReference type="AlphaFoldDB" id="A0A1L6JB93"/>
<feature type="transmembrane region" description="Helical" evidence="5">
    <location>
        <begin position="21"/>
        <end position="43"/>
    </location>
</feature>
<feature type="transmembrane region" description="Helical" evidence="5">
    <location>
        <begin position="55"/>
        <end position="75"/>
    </location>
</feature>
<evidence type="ECO:0000256" key="4">
    <source>
        <dbReference type="ARBA" id="ARBA00023136"/>
    </source>
</evidence>
<evidence type="ECO:0000313" key="7">
    <source>
        <dbReference type="EMBL" id="APR53097.1"/>
    </source>
</evidence>
<dbReference type="OrthoDB" id="9784658at2"/>
<keyword evidence="2 5" id="KW-0812">Transmembrane</keyword>
<feature type="transmembrane region" description="Helical" evidence="5">
    <location>
        <begin position="408"/>
        <end position="427"/>
    </location>
</feature>
<dbReference type="EMBL" id="CP018820">
    <property type="protein sequence ID" value="APR53097.1"/>
    <property type="molecule type" value="Genomic_DNA"/>
</dbReference>
<dbReference type="InterPro" id="IPR011701">
    <property type="entry name" value="MFS"/>
</dbReference>
<dbReference type="STRING" id="93064.BRX40_12245"/>
<comment type="subcellular location">
    <subcellularLocation>
        <location evidence="1">Membrane</location>
        <topology evidence="1">Multi-pass membrane protein</topology>
    </subcellularLocation>
</comment>
<reference evidence="8 10" key="3">
    <citation type="submission" date="2018-07" db="EMBL/GenBank/DDBJ databases">
        <title>Genomic and Epidemiologic Investigation of an Indolent Hospital Outbreak.</title>
        <authorList>
            <person name="Johnson R.C."/>
            <person name="Deming C."/>
            <person name="Conlan S."/>
            <person name="Zellmer C.J."/>
            <person name="Michelin A.V."/>
            <person name="Lee-Lin S."/>
            <person name="Thomas P.J."/>
            <person name="Park M."/>
            <person name="Weingarten R.A."/>
            <person name="Less J."/>
            <person name="Dekker J.P."/>
            <person name="Frank K.M."/>
            <person name="Musser K.A."/>
            <person name="Mcquiston J.R."/>
            <person name="Henderson D.K."/>
            <person name="Lau A.F."/>
            <person name="Palmore T.N."/>
            <person name="Segre J.A."/>
        </authorList>
    </citation>
    <scope>NUCLEOTIDE SEQUENCE [LARGE SCALE GENOMIC DNA]</scope>
    <source>
        <strain evidence="8 10">SK-NIH.Env10_0317</strain>
    </source>
</reference>
<dbReference type="PROSITE" id="PS50850">
    <property type="entry name" value="MFS"/>
    <property type="match status" value="1"/>
</dbReference>
<keyword evidence="4 5" id="KW-0472">Membrane</keyword>
<feature type="transmembrane region" description="Helical" evidence="5">
    <location>
        <begin position="377"/>
        <end position="402"/>
    </location>
</feature>
<evidence type="ECO:0000313" key="10">
    <source>
        <dbReference type="Proteomes" id="UP000286681"/>
    </source>
</evidence>
<evidence type="ECO:0000256" key="2">
    <source>
        <dbReference type="ARBA" id="ARBA00022692"/>
    </source>
</evidence>
<dbReference type="RefSeq" id="WP_075151771.1">
    <property type="nucleotide sequence ID" value="NZ_CP018820.1"/>
</dbReference>
<evidence type="ECO:0000259" key="6">
    <source>
        <dbReference type="PROSITE" id="PS50850"/>
    </source>
</evidence>
<reference evidence="7" key="1">
    <citation type="submission" date="2016-12" db="EMBL/GenBank/DDBJ databases">
        <title>Whole genome sequencing of Sphingomonas koreensis.</title>
        <authorList>
            <person name="Conlan S."/>
            <person name="Thomas P.J."/>
            <person name="Mullikin J."/>
            <person name="Palmore T.N."/>
            <person name="Frank K.M."/>
            <person name="Segre J.A."/>
        </authorList>
    </citation>
    <scope>NUCLEOTIDE SEQUENCE</scope>
    <source>
        <strain evidence="7">ABOJV</strain>
    </source>
</reference>
<dbReference type="PROSITE" id="PS00216">
    <property type="entry name" value="SUGAR_TRANSPORT_1"/>
    <property type="match status" value="1"/>
</dbReference>
<organism evidence="7 9">
    <name type="scientific">Sphingomonas koreensis</name>
    <dbReference type="NCBI Taxonomy" id="93064"/>
    <lineage>
        <taxon>Bacteria</taxon>
        <taxon>Pseudomonadati</taxon>
        <taxon>Pseudomonadota</taxon>
        <taxon>Alphaproteobacteria</taxon>
        <taxon>Sphingomonadales</taxon>
        <taxon>Sphingomonadaceae</taxon>
        <taxon>Sphingomonas</taxon>
    </lineage>
</organism>
<accession>A0A1L6JB93</accession>
<feature type="domain" description="Major facilitator superfamily (MFS) profile" evidence="6">
    <location>
        <begin position="21"/>
        <end position="432"/>
    </location>
</feature>
<dbReference type="Proteomes" id="UP000185161">
    <property type="component" value="Chromosome"/>
</dbReference>
<sequence length="444" mass="45831">MATDPRTLIDREPMSRFQWGVVATMIGLNALDGFDVLSISFASPGIARDWGIDRAALGIVLSMELVGMAIGSLFLGGLADRIGRRATILSCLCLMTIGMLGAASANGIEVLSAWRVLTGLGIGGMLAATNAAVAEAANARHRSLAVVLMAAGYPVGTIVGGSISAVLLSMYDWRAVFVFGAACSVLFIPLVLWRAPESVAFLMHKRPPDALARINATLARMGHPPVDALPEPQTGARKVPLIDLFSPELMRATVLLTIAYLAHIMTFYFILKWIPKIVVDMGFPPPEAAGVLVWASIGGATGSLVLGLLTGRIRLLALTIVAMLLSTALVIVFGRAQTGLAALSTVAALAGFATNAGVVGLYALIAQSFPTSVRATATGFVIGVGRGGSALAPALAGFLFAAGHGLQTVAILMGLGSIIGAIALFAMRGWSAPGEASSLTNRSA</sequence>
<dbReference type="EMBL" id="QQWO01000005">
    <property type="protein sequence ID" value="RSV04674.1"/>
    <property type="molecule type" value="Genomic_DNA"/>
</dbReference>
<feature type="transmembrane region" description="Helical" evidence="5">
    <location>
        <begin position="340"/>
        <end position="365"/>
    </location>
</feature>
<dbReference type="KEGG" id="skr:BRX40_12245"/>
<dbReference type="GeneID" id="44133337"/>
<dbReference type="Proteomes" id="UP000286681">
    <property type="component" value="Unassembled WGS sequence"/>
</dbReference>
<evidence type="ECO:0000313" key="9">
    <source>
        <dbReference type="Proteomes" id="UP000185161"/>
    </source>
</evidence>
<dbReference type="Pfam" id="PF07690">
    <property type="entry name" value="MFS_1"/>
    <property type="match status" value="1"/>
</dbReference>
<feature type="transmembrane region" description="Helical" evidence="5">
    <location>
        <begin position="252"/>
        <end position="271"/>
    </location>
</feature>